<protein>
    <submittedName>
        <fullName evidence="3">LytR C-terminal domain-containing protein</fullName>
    </submittedName>
</protein>
<dbReference type="EMBL" id="JBFASG010000002">
    <property type="protein sequence ID" value="MEV4921985.1"/>
    <property type="molecule type" value="Genomic_DNA"/>
</dbReference>
<accession>A0ABV3INB8</accession>
<dbReference type="InterPro" id="IPR027381">
    <property type="entry name" value="LytR/CpsA/Psr_C"/>
</dbReference>
<reference evidence="3 4" key="1">
    <citation type="submission" date="2024-06" db="EMBL/GenBank/DDBJ databases">
        <title>The Natural Products Discovery Center: Release of the First 8490 Sequenced Strains for Exploring Actinobacteria Biosynthetic Diversity.</title>
        <authorList>
            <person name="Kalkreuter E."/>
            <person name="Kautsar S.A."/>
            <person name="Yang D."/>
            <person name="Bader C.D."/>
            <person name="Teijaro C.N."/>
            <person name="Fluegel L."/>
            <person name="Davis C.M."/>
            <person name="Simpson J.R."/>
            <person name="Lauterbach L."/>
            <person name="Steele A.D."/>
            <person name="Gui C."/>
            <person name="Meng S."/>
            <person name="Li G."/>
            <person name="Viehrig K."/>
            <person name="Ye F."/>
            <person name="Su P."/>
            <person name="Kiefer A.F."/>
            <person name="Nichols A."/>
            <person name="Cepeda A.J."/>
            <person name="Yan W."/>
            <person name="Fan B."/>
            <person name="Jiang Y."/>
            <person name="Adhikari A."/>
            <person name="Zheng C.-J."/>
            <person name="Schuster L."/>
            <person name="Cowan T.M."/>
            <person name="Smanski M.J."/>
            <person name="Chevrette M.G."/>
            <person name="De Carvalho L.P.S."/>
            <person name="Shen B."/>
        </authorList>
    </citation>
    <scope>NUCLEOTIDE SEQUENCE [LARGE SCALE GENOMIC DNA]</scope>
    <source>
        <strain evidence="3 4">NPDC053791</strain>
    </source>
</reference>
<evidence type="ECO:0000313" key="3">
    <source>
        <dbReference type="EMBL" id="MEV4921985.1"/>
    </source>
</evidence>
<sequence length="241" mass="25037">MSMLTPPGMGGRYRITGKRFPHMRRPRNRRRIVLAAVASSAALALAGWGTFQLVDVFTGGPSETQAHGAGARGGKGAKDGDCKAAADEEAESKPLPRPSDITVNVYNATPRGGLAKITADELQSRGFRIGKVGNAPALYDKKVERVGLLIGAPTAAEGALRVIGTQMAGAEVKNDQRDADEDVDLVIGNEFKELTARKDADRALTDMGVEPGEGPAPSGSPSSAPPSPSKPASPAARPSKC</sequence>
<evidence type="ECO:0000313" key="4">
    <source>
        <dbReference type="Proteomes" id="UP001552479"/>
    </source>
</evidence>
<evidence type="ECO:0000259" key="2">
    <source>
        <dbReference type="Pfam" id="PF13399"/>
    </source>
</evidence>
<comment type="caution">
    <text evidence="3">The sequence shown here is derived from an EMBL/GenBank/DDBJ whole genome shotgun (WGS) entry which is preliminary data.</text>
</comment>
<evidence type="ECO:0000256" key="1">
    <source>
        <dbReference type="SAM" id="MobiDB-lite"/>
    </source>
</evidence>
<feature type="compositionally biased region" description="Low complexity" evidence="1">
    <location>
        <begin position="212"/>
        <end position="222"/>
    </location>
</feature>
<feature type="domain" description="LytR/CpsA/Psr regulator C-terminal" evidence="2">
    <location>
        <begin position="100"/>
        <end position="191"/>
    </location>
</feature>
<proteinExistence type="predicted"/>
<feature type="compositionally biased region" description="Low complexity" evidence="1">
    <location>
        <begin position="232"/>
        <end position="241"/>
    </location>
</feature>
<name>A0ABV3INB8_9ACTN</name>
<keyword evidence="4" id="KW-1185">Reference proteome</keyword>
<feature type="compositionally biased region" description="Basic and acidic residues" evidence="1">
    <location>
        <begin position="76"/>
        <end position="94"/>
    </location>
</feature>
<dbReference type="Proteomes" id="UP001552479">
    <property type="component" value="Unassembled WGS sequence"/>
</dbReference>
<feature type="region of interest" description="Disordered" evidence="1">
    <location>
        <begin position="64"/>
        <end position="99"/>
    </location>
</feature>
<organism evidence="3 4">
    <name type="scientific">Streptomyces roseoverticillatus</name>
    <dbReference type="NCBI Taxonomy" id="66429"/>
    <lineage>
        <taxon>Bacteria</taxon>
        <taxon>Bacillati</taxon>
        <taxon>Actinomycetota</taxon>
        <taxon>Actinomycetes</taxon>
        <taxon>Kitasatosporales</taxon>
        <taxon>Streptomycetaceae</taxon>
        <taxon>Streptomyces</taxon>
    </lineage>
</organism>
<dbReference type="Gene3D" id="3.30.70.2390">
    <property type="match status" value="1"/>
</dbReference>
<dbReference type="RefSeq" id="WP_359107149.1">
    <property type="nucleotide sequence ID" value="NZ_JBEZGT010000050.1"/>
</dbReference>
<gene>
    <name evidence="3" type="ORF">AB0L03_03895</name>
</gene>
<feature type="region of interest" description="Disordered" evidence="1">
    <location>
        <begin position="197"/>
        <end position="241"/>
    </location>
</feature>
<dbReference type="Pfam" id="PF13399">
    <property type="entry name" value="LytR_C"/>
    <property type="match status" value="1"/>
</dbReference>